<dbReference type="GO" id="GO:0016747">
    <property type="term" value="F:acyltransferase activity, transferring groups other than amino-acyl groups"/>
    <property type="evidence" value="ECO:0007669"/>
    <property type="project" value="InterPro"/>
</dbReference>
<sequence>MTVEVSKVYLLDVSTGDGVEAELRDAIEQAQTDDWAKHWIPAILAAIQDLVARQVPRADWPQSLHWNWPKKIARVQGMLAFPGFSVIAQGITQGLAQLDLTRACQEPSQKGKPLVYVEYLEVAPWNRSELGAAPRLRGVGTVLLTAAVALSHEEGFKGRIGLHSLPQADAFYRKTGMTDLGPDPACQNLRYFEMTVEQARAFFEKEEGR</sequence>
<evidence type="ECO:0000313" key="1">
    <source>
        <dbReference type="EMBL" id="GEO85942.1"/>
    </source>
</evidence>
<dbReference type="EMBL" id="BJZP01000014">
    <property type="protein sequence ID" value="GEO85942.1"/>
    <property type="molecule type" value="Genomic_DNA"/>
</dbReference>
<dbReference type="Gene3D" id="3.40.630.30">
    <property type="match status" value="1"/>
</dbReference>
<dbReference type="AlphaFoldDB" id="A0A512HKH2"/>
<proteinExistence type="predicted"/>
<accession>A0A512HKH2</accession>
<dbReference type="Proteomes" id="UP000321717">
    <property type="component" value="Unassembled WGS sequence"/>
</dbReference>
<dbReference type="RefSeq" id="WP_147180908.1">
    <property type="nucleotide sequence ID" value="NZ_BJZP01000014.1"/>
</dbReference>
<protein>
    <submittedName>
        <fullName evidence="1">Uncharacterized protein</fullName>
    </submittedName>
</protein>
<name>A0A512HKH2_9HYPH</name>
<gene>
    <name evidence="1" type="ORF">RNA01_28740</name>
</gene>
<dbReference type="OrthoDB" id="6064764at2"/>
<evidence type="ECO:0000313" key="2">
    <source>
        <dbReference type="Proteomes" id="UP000321717"/>
    </source>
</evidence>
<dbReference type="SUPFAM" id="SSF55729">
    <property type="entry name" value="Acyl-CoA N-acyltransferases (Nat)"/>
    <property type="match status" value="1"/>
</dbReference>
<comment type="caution">
    <text evidence="1">The sequence shown here is derived from an EMBL/GenBank/DDBJ whole genome shotgun (WGS) entry which is preliminary data.</text>
</comment>
<keyword evidence="2" id="KW-1185">Reference proteome</keyword>
<reference evidence="1 2" key="1">
    <citation type="submission" date="2019-07" db="EMBL/GenBank/DDBJ databases">
        <title>Whole genome shotgun sequence of Rhizobium naphthalenivorans NBRC 107585.</title>
        <authorList>
            <person name="Hosoyama A."/>
            <person name="Uohara A."/>
            <person name="Ohji S."/>
            <person name="Ichikawa N."/>
        </authorList>
    </citation>
    <scope>NUCLEOTIDE SEQUENCE [LARGE SCALE GENOMIC DNA]</scope>
    <source>
        <strain evidence="1 2">NBRC 107585</strain>
    </source>
</reference>
<organism evidence="1 2">
    <name type="scientific">Ciceribacter naphthalenivorans</name>
    <dbReference type="NCBI Taxonomy" id="1118451"/>
    <lineage>
        <taxon>Bacteria</taxon>
        <taxon>Pseudomonadati</taxon>
        <taxon>Pseudomonadota</taxon>
        <taxon>Alphaproteobacteria</taxon>
        <taxon>Hyphomicrobiales</taxon>
        <taxon>Rhizobiaceae</taxon>
        <taxon>Ciceribacter</taxon>
    </lineage>
</organism>
<dbReference type="InterPro" id="IPR016181">
    <property type="entry name" value="Acyl_CoA_acyltransferase"/>
</dbReference>